<dbReference type="InterPro" id="IPR039566">
    <property type="entry name" value="CvfB_S1_st"/>
</dbReference>
<protein>
    <recommendedName>
        <fullName evidence="3">S1 motif domain-containing protein</fullName>
    </recommendedName>
</protein>
<dbReference type="Pfam" id="PF21191">
    <property type="entry name" value="CvfB_1st"/>
    <property type="match status" value="1"/>
</dbReference>
<name>A0A1I1TB55_9BACL</name>
<keyword evidence="5" id="KW-1185">Reference proteome</keyword>
<dbReference type="Gene3D" id="1.10.10.10">
    <property type="entry name" value="Winged helix-like DNA-binding domain superfamily/Winged helix DNA-binding domain"/>
    <property type="match status" value="1"/>
</dbReference>
<proteinExistence type="inferred from homology"/>
<dbReference type="Proteomes" id="UP000198855">
    <property type="component" value="Unassembled WGS sequence"/>
</dbReference>
<dbReference type="Pfam" id="PF21543">
    <property type="entry name" value="CvfB_2nd"/>
    <property type="match status" value="1"/>
</dbReference>
<evidence type="ECO:0000313" key="4">
    <source>
        <dbReference type="EMBL" id="SFD55805.1"/>
    </source>
</evidence>
<dbReference type="InterPro" id="IPR012340">
    <property type="entry name" value="NA-bd_OB-fold"/>
</dbReference>
<feature type="compositionally biased region" description="Low complexity" evidence="2">
    <location>
        <begin position="293"/>
        <end position="307"/>
    </location>
</feature>
<dbReference type="Pfam" id="PF13509">
    <property type="entry name" value="S1_2"/>
    <property type="match status" value="1"/>
</dbReference>
<organism evidence="4 5">
    <name type="scientific">Paenibacillus catalpae</name>
    <dbReference type="NCBI Taxonomy" id="1045775"/>
    <lineage>
        <taxon>Bacteria</taxon>
        <taxon>Bacillati</taxon>
        <taxon>Bacillota</taxon>
        <taxon>Bacilli</taxon>
        <taxon>Bacillales</taxon>
        <taxon>Paenibacillaceae</taxon>
        <taxon>Paenibacillus</taxon>
    </lineage>
</organism>
<evidence type="ECO:0000313" key="5">
    <source>
        <dbReference type="Proteomes" id="UP000198855"/>
    </source>
</evidence>
<reference evidence="5" key="1">
    <citation type="submission" date="2016-10" db="EMBL/GenBank/DDBJ databases">
        <authorList>
            <person name="Varghese N."/>
            <person name="Submissions S."/>
        </authorList>
    </citation>
    <scope>NUCLEOTIDE SEQUENCE [LARGE SCALE GENOMIC DNA]</scope>
    <source>
        <strain evidence="5">CGMCC 1.10784</strain>
    </source>
</reference>
<evidence type="ECO:0000256" key="1">
    <source>
        <dbReference type="PIRNR" id="PIRNR012524"/>
    </source>
</evidence>
<evidence type="ECO:0000256" key="2">
    <source>
        <dbReference type="SAM" id="MobiDB-lite"/>
    </source>
</evidence>
<accession>A0A1I1TB55</accession>
<evidence type="ECO:0000259" key="3">
    <source>
        <dbReference type="PROSITE" id="PS50126"/>
    </source>
</evidence>
<dbReference type="AlphaFoldDB" id="A0A1I1TB55"/>
<dbReference type="RefSeq" id="WP_091180496.1">
    <property type="nucleotide sequence ID" value="NZ_FOMT01000001.1"/>
</dbReference>
<dbReference type="InterPro" id="IPR040764">
    <property type="entry name" value="CvfB_WH"/>
</dbReference>
<feature type="domain" description="S1 motif" evidence="3">
    <location>
        <begin position="155"/>
        <end position="220"/>
    </location>
</feature>
<dbReference type="PIRSF" id="PIRSF012524">
    <property type="entry name" value="YitL_S1"/>
    <property type="match status" value="1"/>
</dbReference>
<dbReference type="PROSITE" id="PS50126">
    <property type="entry name" value="S1"/>
    <property type="match status" value="1"/>
</dbReference>
<dbReference type="PANTHER" id="PTHR37296:SF1">
    <property type="entry name" value="CONSERVED VIRULENCE FACTOR B"/>
    <property type="match status" value="1"/>
</dbReference>
<sequence length="314" mass="34684">MSLTAGTIQTLRVAREVSPYGYFLTDNESEVLLHYTELVGKKPKINDEVEVFIFYDSEDRIAATMKRPALLLGEMARLKVADVHPRLGCFLEFGLGRHLLLPISELPEKVEFRPLPGDEVHVVLGHDKAGRLLARTAGEDELGPLVFEAPQAWRNQWVEGWVTKSLQMGSFVMVDGGVVGFGVYGLIPAPERVRPLRLGERVSARVTFIREDGRVNLSMAKLKQEGRVEDADRILAFLKERPGGGMPYSDDSPAETVKQRFGISKSAFKRALGKLMREGLITQKGSWTYLADSANADSAGNDSAAPATAERTEE</sequence>
<comment type="similarity">
    <text evidence="1">Belongs to the CvfB family.</text>
</comment>
<dbReference type="SUPFAM" id="SSF50249">
    <property type="entry name" value="Nucleic acid-binding proteins"/>
    <property type="match status" value="1"/>
</dbReference>
<dbReference type="InterPro" id="IPR014464">
    <property type="entry name" value="CvfB_fam"/>
</dbReference>
<dbReference type="Gene3D" id="2.40.50.140">
    <property type="entry name" value="Nucleic acid-binding proteins"/>
    <property type="match status" value="2"/>
</dbReference>
<dbReference type="InterPro" id="IPR003029">
    <property type="entry name" value="S1_domain"/>
</dbReference>
<gene>
    <name evidence="4" type="ORF">SAMN05216378_0439</name>
</gene>
<dbReference type="STRING" id="1045775.SAMN05216378_0439"/>
<dbReference type="PANTHER" id="PTHR37296">
    <property type="entry name" value="CONSERVED VIRULENCE FACTOR B"/>
    <property type="match status" value="1"/>
</dbReference>
<dbReference type="InterPro" id="IPR048588">
    <property type="entry name" value="CvfB_S1_2nd"/>
</dbReference>
<dbReference type="GO" id="GO:0003676">
    <property type="term" value="F:nucleic acid binding"/>
    <property type="evidence" value="ECO:0007669"/>
    <property type="project" value="InterPro"/>
</dbReference>
<dbReference type="EMBL" id="FOMT01000001">
    <property type="protein sequence ID" value="SFD55805.1"/>
    <property type="molecule type" value="Genomic_DNA"/>
</dbReference>
<feature type="region of interest" description="Disordered" evidence="2">
    <location>
        <begin position="293"/>
        <end position="314"/>
    </location>
</feature>
<dbReference type="Pfam" id="PF17783">
    <property type="entry name" value="WHD_CvfB"/>
    <property type="match status" value="1"/>
</dbReference>
<dbReference type="InterPro" id="IPR048587">
    <property type="entry name" value="CvfB_S1_3rd"/>
</dbReference>
<dbReference type="OrthoDB" id="9801597at2"/>
<dbReference type="InterPro" id="IPR036388">
    <property type="entry name" value="WH-like_DNA-bd_sf"/>
</dbReference>
<dbReference type="SMART" id="SM00316">
    <property type="entry name" value="S1"/>
    <property type="match status" value="3"/>
</dbReference>